<dbReference type="InterPro" id="IPR057326">
    <property type="entry name" value="KR_dom"/>
</dbReference>
<organism evidence="2 3">
    <name type="scientific">Bradyrhizobium brasilense</name>
    <dbReference type="NCBI Taxonomy" id="1419277"/>
    <lineage>
        <taxon>Bacteria</taxon>
        <taxon>Pseudomonadati</taxon>
        <taxon>Pseudomonadota</taxon>
        <taxon>Alphaproteobacteria</taxon>
        <taxon>Hyphomicrobiales</taxon>
        <taxon>Nitrobacteraceae</taxon>
        <taxon>Bradyrhizobium</taxon>
    </lineage>
</organism>
<evidence type="ECO:0000313" key="2">
    <source>
        <dbReference type="EMBL" id="WFU64960.1"/>
    </source>
</evidence>
<gene>
    <name evidence="2" type="ORF">QA636_05290</name>
</gene>
<dbReference type="PANTHER" id="PTHR43975">
    <property type="entry name" value="ZGC:101858"/>
    <property type="match status" value="1"/>
</dbReference>
<accession>A0ABY8JHA1</accession>
<dbReference type="Proteomes" id="UP001221546">
    <property type="component" value="Chromosome"/>
</dbReference>
<dbReference type="EMBL" id="CP121646">
    <property type="protein sequence ID" value="WFU64960.1"/>
    <property type="molecule type" value="Genomic_DNA"/>
</dbReference>
<feature type="domain" description="Ketoreductase" evidence="1">
    <location>
        <begin position="4"/>
        <end position="188"/>
    </location>
</feature>
<reference evidence="2 3" key="1">
    <citation type="submission" date="2023-04" db="EMBL/GenBank/DDBJ databases">
        <title>Australian commercial rhizobial inoculants.</title>
        <authorList>
            <person name="Kohlmeier M.G."/>
            <person name="O'Hara G.W."/>
            <person name="Colombi E."/>
            <person name="Ramsay J.P."/>
            <person name="Terpolilli J."/>
        </authorList>
    </citation>
    <scope>NUCLEOTIDE SEQUENCE [LARGE SCALE GENOMIC DNA]</scope>
    <source>
        <strain evidence="2 3">CB627</strain>
    </source>
</reference>
<name>A0ABY8JHA1_9BRAD</name>
<dbReference type="Pfam" id="PF13561">
    <property type="entry name" value="adh_short_C2"/>
    <property type="match status" value="1"/>
</dbReference>
<dbReference type="PRINTS" id="PR00081">
    <property type="entry name" value="GDHRDH"/>
</dbReference>
<dbReference type="Gene3D" id="3.40.50.720">
    <property type="entry name" value="NAD(P)-binding Rossmann-like Domain"/>
    <property type="match status" value="1"/>
</dbReference>
<dbReference type="PANTHER" id="PTHR43975:SF2">
    <property type="entry name" value="EG:BACR7A4.14 PROTEIN-RELATED"/>
    <property type="match status" value="1"/>
</dbReference>
<dbReference type="InterPro" id="IPR036291">
    <property type="entry name" value="NAD(P)-bd_dom_sf"/>
</dbReference>
<evidence type="ECO:0000313" key="3">
    <source>
        <dbReference type="Proteomes" id="UP001221546"/>
    </source>
</evidence>
<evidence type="ECO:0000259" key="1">
    <source>
        <dbReference type="SMART" id="SM00822"/>
    </source>
</evidence>
<sequence>MTTSVAIVTGASSGIGRAAALRLARDFSAIVLVARSGERLREAAQEIERRGSTPLALELDLAAPDAADEIVKATLDRFGRIDALVNVAGSVPGLDLFELTDQQWDAGLALKFHGARRLTIRAWDALKASQGAVIFTSGNAAVLPRAGAAAVGTINAAIEALAKAFAERGIDDGVQVNCVSPGAVMTGRRLAMLEKIAAARQLDVDAAKAGFLRQAGIRRFGTPEEIADLVAYAVSPPARWMTGTVLRIDGGEIRTV</sequence>
<dbReference type="RefSeq" id="WP_076827323.1">
    <property type="nucleotide sequence ID" value="NZ_CP121646.1"/>
</dbReference>
<proteinExistence type="predicted"/>
<dbReference type="SMART" id="SM00822">
    <property type="entry name" value="PKS_KR"/>
    <property type="match status" value="1"/>
</dbReference>
<keyword evidence="3" id="KW-1185">Reference proteome</keyword>
<dbReference type="SUPFAM" id="SSF51735">
    <property type="entry name" value="NAD(P)-binding Rossmann-fold domains"/>
    <property type="match status" value="1"/>
</dbReference>
<dbReference type="InterPro" id="IPR002347">
    <property type="entry name" value="SDR_fam"/>
</dbReference>
<protein>
    <submittedName>
        <fullName evidence="2">SDR family oxidoreductase</fullName>
    </submittedName>
</protein>